<evidence type="ECO:0000313" key="1">
    <source>
        <dbReference type="EMBL" id="KAG5298748.1"/>
    </source>
</evidence>
<accession>A0A8H7YYM2</accession>
<gene>
    <name evidence="1" type="ORF">I7I52_08813</name>
</gene>
<sequence>MGHYFTFQALTNIIALFAGTGQVEIVHINIAFTTSSIARIPPCFLPRLSSFFQLSSLLLIPLILCIKPSLLHVSYIQFVQTFSNGHLPDSIICALRGAKRIPTCPINNM</sequence>
<dbReference type="VEuPathDB" id="FungiDB:I7I52_08813"/>
<dbReference type="AlphaFoldDB" id="A0A8H7YYM2"/>
<evidence type="ECO:0000313" key="2">
    <source>
        <dbReference type="Proteomes" id="UP000670092"/>
    </source>
</evidence>
<protein>
    <submittedName>
        <fullName evidence="1">Uncharacterized protein</fullName>
    </submittedName>
</protein>
<dbReference type="EMBL" id="JAEVHI010000002">
    <property type="protein sequence ID" value="KAG5298748.1"/>
    <property type="molecule type" value="Genomic_DNA"/>
</dbReference>
<proteinExistence type="predicted"/>
<name>A0A8H7YYM2_AJECA</name>
<organism evidence="1 2">
    <name type="scientific">Ajellomyces capsulatus</name>
    <name type="common">Darling's disease fungus</name>
    <name type="synonym">Histoplasma capsulatum</name>
    <dbReference type="NCBI Taxonomy" id="5037"/>
    <lineage>
        <taxon>Eukaryota</taxon>
        <taxon>Fungi</taxon>
        <taxon>Dikarya</taxon>
        <taxon>Ascomycota</taxon>
        <taxon>Pezizomycotina</taxon>
        <taxon>Eurotiomycetes</taxon>
        <taxon>Eurotiomycetidae</taxon>
        <taxon>Onygenales</taxon>
        <taxon>Ajellomycetaceae</taxon>
        <taxon>Histoplasma</taxon>
    </lineage>
</organism>
<reference evidence="1 2" key="1">
    <citation type="submission" date="2021-01" db="EMBL/GenBank/DDBJ databases">
        <title>Chromosome-level genome assembly of a human fungal pathogen reveals clustering of transcriptionally co-regulated genes.</title>
        <authorList>
            <person name="Voorhies M."/>
            <person name="Cohen S."/>
            <person name="Shea T.P."/>
            <person name="Petrus S."/>
            <person name="Munoz J.F."/>
            <person name="Poplawski S."/>
            <person name="Goldman W.E."/>
            <person name="Michael T."/>
            <person name="Cuomo C.A."/>
            <person name="Sil A."/>
            <person name="Beyhan S."/>
        </authorList>
    </citation>
    <scope>NUCLEOTIDE SEQUENCE [LARGE SCALE GENOMIC DNA]</scope>
    <source>
        <strain evidence="1 2">G184AR</strain>
    </source>
</reference>
<comment type="caution">
    <text evidence="1">The sequence shown here is derived from an EMBL/GenBank/DDBJ whole genome shotgun (WGS) entry which is preliminary data.</text>
</comment>
<dbReference type="Proteomes" id="UP000670092">
    <property type="component" value="Unassembled WGS sequence"/>
</dbReference>